<evidence type="ECO:0000313" key="4">
    <source>
        <dbReference type="EMBL" id="BBH95321.1"/>
    </source>
</evidence>
<dbReference type="GO" id="GO:0004751">
    <property type="term" value="F:ribose-5-phosphate isomerase activity"/>
    <property type="evidence" value="ECO:0007669"/>
    <property type="project" value="UniProtKB-UniRule"/>
</dbReference>
<accession>A0A455T6T2</accession>
<dbReference type="InterPro" id="IPR004788">
    <property type="entry name" value="Ribose5P_isomerase_type_A"/>
</dbReference>
<evidence type="ECO:0000256" key="1">
    <source>
        <dbReference type="ARBA" id="ARBA00001713"/>
    </source>
</evidence>
<dbReference type="Pfam" id="PF06026">
    <property type="entry name" value="Rib_5-P_isom_A"/>
    <property type="match status" value="1"/>
</dbReference>
<dbReference type="CDD" id="cd01398">
    <property type="entry name" value="RPI_A"/>
    <property type="match status" value="1"/>
</dbReference>
<dbReference type="SUPFAM" id="SSF100950">
    <property type="entry name" value="NagB/RpiA/CoA transferase-like"/>
    <property type="match status" value="1"/>
</dbReference>
<dbReference type="AlphaFoldDB" id="A0A455T6T2"/>
<comment type="catalytic activity">
    <reaction evidence="1 3">
        <text>aldehydo-D-ribose 5-phosphate = D-ribulose 5-phosphate</text>
        <dbReference type="Rhea" id="RHEA:14657"/>
        <dbReference type="ChEBI" id="CHEBI:58121"/>
        <dbReference type="ChEBI" id="CHEBI:58273"/>
        <dbReference type="EC" id="5.3.1.6"/>
    </reaction>
</comment>
<dbReference type="InterPro" id="IPR020672">
    <property type="entry name" value="Ribose5P_isomerase_typA_subgr"/>
</dbReference>
<evidence type="ECO:0000256" key="3">
    <source>
        <dbReference type="HAMAP-Rule" id="MF_00170"/>
    </source>
</evidence>
<comment type="function">
    <text evidence="3">Catalyzes the reversible conversion of ribose-5-phosphate to ribulose 5-phosphate.</text>
</comment>
<comment type="similarity">
    <text evidence="3">Belongs to the ribose 5-phosphate isomerase family.</text>
</comment>
<dbReference type="PANTHER" id="PTHR11934:SF0">
    <property type="entry name" value="RIBOSE-5-PHOSPHATE ISOMERASE"/>
    <property type="match status" value="1"/>
</dbReference>
<gene>
    <name evidence="3 4" type="primary">rpiA</name>
    <name evidence="4" type="ORF">KTA_35200</name>
</gene>
<dbReference type="GO" id="GO:0009052">
    <property type="term" value="P:pentose-phosphate shunt, non-oxidative branch"/>
    <property type="evidence" value="ECO:0007669"/>
    <property type="project" value="UniProtKB-UniRule"/>
</dbReference>
<dbReference type="EC" id="5.3.1.6" evidence="3"/>
<dbReference type="PANTHER" id="PTHR11934">
    <property type="entry name" value="RIBOSE-5-PHOSPHATE ISOMERASE"/>
    <property type="match status" value="1"/>
</dbReference>
<proteinExistence type="inferred from homology"/>
<dbReference type="UniPathway" id="UPA00115">
    <property type="reaction ID" value="UER00412"/>
</dbReference>
<reference evidence="4" key="1">
    <citation type="submission" date="2018-12" db="EMBL/GenBank/DDBJ databases">
        <title>Novel natural products biosynthetic potential of the class Ktedonobacteria.</title>
        <authorList>
            <person name="Zheng Y."/>
            <person name="Saitou A."/>
            <person name="Wang C.M."/>
            <person name="Toyoda A."/>
            <person name="Minakuchi Y."/>
            <person name="Sekiguchi Y."/>
            <person name="Ueda K."/>
            <person name="Takano H."/>
            <person name="Sakai Y."/>
            <person name="Yokota A."/>
            <person name="Yabe S."/>
        </authorList>
    </citation>
    <scope>NUCLEOTIDE SEQUENCE</scope>
    <source>
        <strain evidence="4">A3-2</strain>
    </source>
</reference>
<dbReference type="GO" id="GO:0005829">
    <property type="term" value="C:cytosol"/>
    <property type="evidence" value="ECO:0007669"/>
    <property type="project" value="TreeGrafter"/>
</dbReference>
<dbReference type="EMBL" id="AP019377">
    <property type="protein sequence ID" value="BBH95321.1"/>
    <property type="molecule type" value="Genomic_DNA"/>
</dbReference>
<comment type="subunit">
    <text evidence="3">Homodimer.</text>
</comment>
<dbReference type="InterPro" id="IPR037171">
    <property type="entry name" value="NagB/RpiA_transferase-like"/>
</dbReference>
<feature type="binding site" evidence="3">
    <location>
        <begin position="94"/>
        <end position="97"/>
    </location>
    <ligand>
        <name>substrate</name>
    </ligand>
</feature>
<feature type="binding site" evidence="3">
    <location>
        <begin position="37"/>
        <end position="40"/>
    </location>
    <ligand>
        <name>substrate</name>
    </ligand>
</feature>
<dbReference type="Gene3D" id="3.40.50.1360">
    <property type="match status" value="1"/>
</dbReference>
<dbReference type="HAMAP" id="MF_00170">
    <property type="entry name" value="Rib_5P_isom_A"/>
    <property type="match status" value="1"/>
</dbReference>
<evidence type="ECO:0000256" key="2">
    <source>
        <dbReference type="ARBA" id="ARBA00023235"/>
    </source>
</evidence>
<dbReference type="NCBIfam" id="TIGR00021">
    <property type="entry name" value="rpiA"/>
    <property type="match status" value="1"/>
</dbReference>
<dbReference type="FunFam" id="3.40.50.1360:FF:000001">
    <property type="entry name" value="Ribose-5-phosphate isomerase A"/>
    <property type="match status" value="1"/>
</dbReference>
<name>A0A455T6T2_9CHLR</name>
<dbReference type="Gene3D" id="3.30.70.260">
    <property type="match status" value="1"/>
</dbReference>
<comment type="pathway">
    <text evidence="3">Carbohydrate degradation; pentose phosphate pathway; D-ribose 5-phosphate from D-ribulose 5-phosphate (non-oxidative stage): step 1/1.</text>
</comment>
<dbReference type="SUPFAM" id="SSF75445">
    <property type="entry name" value="D-ribose-5-phosphate isomerase (RpiA), lid domain"/>
    <property type="match status" value="1"/>
</dbReference>
<feature type="binding site" evidence="3">
    <location>
        <position position="134"/>
    </location>
    <ligand>
        <name>substrate</name>
    </ligand>
</feature>
<sequence length="252" mass="27108">MTESASTQQQEKEAWKRAVGEAAAALVEPGMVIGLGSGSTAEWMIRALGQRLQQEGLRIAGAVPTSERTEALARAVGIPLTDLDHHPELDLDIDGTDEIDPHLHLIKGGGGALLREKVVASASRRFIVIADITKQVPLLGLHVPLPIETVPFALTPVRRRLEALGAETRLRQHDGQPFYTDNGNLILDCYFHEGIADPSELENRLRRIVGVVETGLFLHMTTEALIAGPSGITHLVRGTEIDSSVTPGPAVP</sequence>
<keyword evidence="2 3" id="KW-0413">Isomerase</keyword>
<protein>
    <recommendedName>
        <fullName evidence="3">Ribose-5-phosphate isomerase A</fullName>
        <ecNumber evidence="3">5.3.1.6</ecNumber>
    </recommendedName>
    <alternativeName>
        <fullName evidence="3">Phosphoriboisomerase A</fullName>
        <shortName evidence="3">PRI</shortName>
    </alternativeName>
</protein>
<organism evidence="4">
    <name type="scientific">Thermogemmatispora argillosa</name>
    <dbReference type="NCBI Taxonomy" id="2045280"/>
    <lineage>
        <taxon>Bacteria</taxon>
        <taxon>Bacillati</taxon>
        <taxon>Chloroflexota</taxon>
        <taxon>Ktedonobacteria</taxon>
        <taxon>Thermogemmatisporales</taxon>
        <taxon>Thermogemmatisporaceae</taxon>
        <taxon>Thermogemmatispora</taxon>
    </lineage>
</organism>
<feature type="binding site" evidence="3">
    <location>
        <begin position="107"/>
        <end position="110"/>
    </location>
    <ligand>
        <name>substrate</name>
    </ligand>
</feature>
<dbReference type="NCBIfam" id="NF001924">
    <property type="entry name" value="PRK00702.1"/>
    <property type="match status" value="1"/>
</dbReference>
<feature type="active site" description="Proton acceptor" evidence="3">
    <location>
        <position position="116"/>
    </location>
</feature>
<dbReference type="GO" id="GO:0006014">
    <property type="term" value="P:D-ribose metabolic process"/>
    <property type="evidence" value="ECO:0007669"/>
    <property type="project" value="TreeGrafter"/>
</dbReference>